<dbReference type="PANTHER" id="PTHR48098">
    <property type="entry name" value="ENTEROCHELIN ESTERASE-RELATED"/>
    <property type="match status" value="1"/>
</dbReference>
<feature type="signal peptide" evidence="1">
    <location>
        <begin position="1"/>
        <end position="30"/>
    </location>
</feature>
<accession>A0A0N8VZP2</accession>
<dbReference type="STRING" id="1544416.Cocul_01251"/>
<keyword evidence="3" id="KW-1185">Reference proteome</keyword>
<name>A0A0N8VZP2_9CORY</name>
<dbReference type="RefSeq" id="WP_055122377.1">
    <property type="nucleotide sequence ID" value="NZ_LKST01000002.1"/>
</dbReference>
<keyword evidence="2" id="KW-0808">Transferase</keyword>
<dbReference type="PATRIC" id="fig|1544416.3.peg.1256"/>
<dbReference type="AlphaFoldDB" id="A0A0N8VZP2"/>
<dbReference type="Pfam" id="PF00756">
    <property type="entry name" value="Esterase"/>
    <property type="match status" value="1"/>
</dbReference>
<dbReference type="SUPFAM" id="SSF53474">
    <property type="entry name" value="alpha/beta-Hydrolases"/>
    <property type="match status" value="1"/>
</dbReference>
<feature type="chain" id="PRO_5006033606" evidence="1">
    <location>
        <begin position="31"/>
        <end position="365"/>
    </location>
</feature>
<dbReference type="OrthoDB" id="4510758at2"/>
<proteinExistence type="predicted"/>
<dbReference type="GO" id="GO:0050348">
    <property type="term" value="F:trehalose O-mycolyltransferase activity"/>
    <property type="evidence" value="ECO:0007669"/>
    <property type="project" value="UniProtKB-EC"/>
</dbReference>
<dbReference type="InterPro" id="IPR000801">
    <property type="entry name" value="Esterase-like"/>
</dbReference>
<keyword evidence="2" id="KW-0012">Acyltransferase</keyword>
<gene>
    <name evidence="2" type="primary">fbpA_1</name>
    <name evidence="2" type="ORF">Cocul_01251</name>
</gene>
<organism evidence="2 3">
    <name type="scientific">Corynebacterium oculi</name>
    <dbReference type="NCBI Taxonomy" id="1544416"/>
    <lineage>
        <taxon>Bacteria</taxon>
        <taxon>Bacillati</taxon>
        <taxon>Actinomycetota</taxon>
        <taxon>Actinomycetes</taxon>
        <taxon>Mycobacteriales</taxon>
        <taxon>Corynebacteriaceae</taxon>
        <taxon>Corynebacterium</taxon>
    </lineage>
</organism>
<sequence length="365" mass="38776">MKFLKTAFAAPLAATAIAATALTAAVPATAAELTAAQVAGDAAPATITPVPGPEPEGSPLWRKIVRQHGERVEEVSAFSPAMNRHVPLALIKADRPDAPTLYLLNGGDGGEGTANWVQQTDAIEFYLDKGINVVIPMAGKFSYYTDWIEDVDALGGPQKWETFLTKELPGPVEGYLHANGQRAIAGMSMSATSSLLLAQHNPGFYDAVGSFSGCAETSTPLGYASVALTLDHNTLQGLSFEKMWGARGGEVNRYNDALVNADKLAGTQVYVSNGSGTAGENDMPNGPRFKDYSDVQKAWAMTQTIGLGGIIEGGTNMCTHNLKAKMDSLNIPADFNFHNTGTHSWGYWQQDLRASWPTIARGLGV</sequence>
<dbReference type="EMBL" id="LKST01000002">
    <property type="protein sequence ID" value="KQB84450.1"/>
    <property type="molecule type" value="Genomic_DNA"/>
</dbReference>
<comment type="caution">
    <text evidence="2">The sequence shown here is derived from an EMBL/GenBank/DDBJ whole genome shotgun (WGS) entry which is preliminary data.</text>
</comment>
<reference evidence="2 3" key="1">
    <citation type="submission" date="2015-10" db="EMBL/GenBank/DDBJ databases">
        <title>Corynebacteirum lowii and Corynebacterium oculi species nova, derived from human clinical disease and and emended description of Corynebacterium mastiditis.</title>
        <authorList>
            <person name="Bernard K."/>
            <person name="Pacheco A.L."/>
            <person name="Mcdougall C."/>
            <person name="Burtx T."/>
            <person name="Weibe D."/>
            <person name="Tyler S."/>
            <person name="Olson A.B."/>
            <person name="Cnockaert M."/>
            <person name="Eguchi H."/>
            <person name="Kuwahara T."/>
            <person name="Nakayama-Imaohji H."/>
            <person name="Boudewijins M."/>
            <person name="Van Hoecke F."/>
            <person name="Bernier A.-M."/>
            <person name="Vandamme P."/>
        </authorList>
    </citation>
    <scope>NUCLEOTIDE SEQUENCE [LARGE SCALE GENOMIC DNA]</scope>
    <source>
        <strain evidence="2 3">NML 130210</strain>
    </source>
</reference>
<dbReference type="Proteomes" id="UP000050517">
    <property type="component" value="Unassembled WGS sequence"/>
</dbReference>
<dbReference type="Gene3D" id="3.40.50.1820">
    <property type="entry name" value="alpha/beta hydrolase"/>
    <property type="match status" value="1"/>
</dbReference>
<protein>
    <submittedName>
        <fullName evidence="2">Diacylglycerol acyltransferase/mycolyltransferase Ag85A</fullName>
        <ecNumber evidence="2">2.3.1.122</ecNumber>
    </submittedName>
</protein>
<evidence type="ECO:0000313" key="2">
    <source>
        <dbReference type="EMBL" id="KQB84450.1"/>
    </source>
</evidence>
<keyword evidence="1" id="KW-0732">Signal</keyword>
<evidence type="ECO:0000313" key="3">
    <source>
        <dbReference type="Proteomes" id="UP000050517"/>
    </source>
</evidence>
<dbReference type="PANTHER" id="PTHR48098:SF1">
    <property type="entry name" value="DIACYLGLYCEROL ACYLTRANSFERASE_MYCOLYLTRANSFERASE AG85A"/>
    <property type="match status" value="1"/>
</dbReference>
<evidence type="ECO:0000256" key="1">
    <source>
        <dbReference type="SAM" id="SignalP"/>
    </source>
</evidence>
<dbReference type="InterPro" id="IPR050583">
    <property type="entry name" value="Mycobacterial_A85_antigen"/>
</dbReference>
<dbReference type="InterPro" id="IPR029058">
    <property type="entry name" value="AB_hydrolase_fold"/>
</dbReference>
<dbReference type="EC" id="2.3.1.122" evidence="2"/>